<dbReference type="Pfam" id="PF03702">
    <property type="entry name" value="AnmK"/>
    <property type="match status" value="1"/>
</dbReference>
<sequence length="360" mass="40585">MQDNYIYCIGLMSGTSLDGIDLAYIKMNSQSYHDFEILKANTIPYSDDWKKKLQEAITYNKEDLKLLDVIYGELLGDVLNNFIKTHVIVNIDFIASHGHTILHQPENGITLQIGNGQVIANSTKQKVVCDFRIQDVQLGGQGAPLVPIGDKLLFSNYDYCLNLGGFANISYEKDSQRIAFDICPVNIVLNYYTRKIDLEYDDEGKIASEGKINIELLRRLNGLSFYQELPPKSLGLEWVQENILPLVDKSETDIPAILRTFVEHVAMQIGNVVKNNATILVTGGGAFNTFLMKRIEFFAQTKIKRVSTELIDYKEALIFALLGMLKTQNKVNCLQSVTGAKKDHSSGNIFYPHKKNKVFE</sequence>
<dbReference type="GO" id="GO:0009254">
    <property type="term" value="P:peptidoglycan turnover"/>
    <property type="evidence" value="ECO:0007669"/>
    <property type="project" value="InterPro"/>
</dbReference>
<dbReference type="GO" id="GO:0005524">
    <property type="term" value="F:ATP binding"/>
    <property type="evidence" value="ECO:0007669"/>
    <property type="project" value="InterPro"/>
</dbReference>
<dbReference type="GO" id="GO:0016301">
    <property type="term" value="F:kinase activity"/>
    <property type="evidence" value="ECO:0007669"/>
    <property type="project" value="UniProtKB-KW"/>
</dbReference>
<dbReference type="AlphaFoldDB" id="A0A3Q8RQX4"/>
<dbReference type="PANTHER" id="PTHR30605">
    <property type="entry name" value="ANHYDRO-N-ACETYLMURAMIC ACID KINASE"/>
    <property type="match status" value="1"/>
</dbReference>
<name>A0A3Q8RQX4_9FLAO</name>
<dbReference type="EMBL" id="CP032548">
    <property type="protein sequence ID" value="AZJ35016.1"/>
    <property type="molecule type" value="Genomic_DNA"/>
</dbReference>
<dbReference type="EC" id="2.7.1.170" evidence="1"/>
<accession>A0A3Q8RQX4</accession>
<evidence type="ECO:0000313" key="1">
    <source>
        <dbReference type="EMBL" id="AZJ35016.1"/>
    </source>
</evidence>
<keyword evidence="1" id="KW-0808">Transferase</keyword>
<dbReference type="InterPro" id="IPR043129">
    <property type="entry name" value="ATPase_NBD"/>
</dbReference>
<dbReference type="GO" id="GO:0006040">
    <property type="term" value="P:amino sugar metabolic process"/>
    <property type="evidence" value="ECO:0007669"/>
    <property type="project" value="InterPro"/>
</dbReference>
<dbReference type="SUPFAM" id="SSF53067">
    <property type="entry name" value="Actin-like ATPase domain"/>
    <property type="match status" value="1"/>
</dbReference>
<dbReference type="NCBIfam" id="NF007144">
    <property type="entry name" value="PRK09585.2-3"/>
    <property type="match status" value="1"/>
</dbReference>
<organism evidence="1 2">
    <name type="scientific">Tenacibaculum singaporense</name>
    <dbReference type="NCBI Taxonomy" id="2358479"/>
    <lineage>
        <taxon>Bacteria</taxon>
        <taxon>Pseudomonadati</taxon>
        <taxon>Bacteroidota</taxon>
        <taxon>Flavobacteriia</taxon>
        <taxon>Flavobacteriales</taxon>
        <taxon>Flavobacteriaceae</taxon>
        <taxon>Tenacibaculum</taxon>
    </lineage>
</organism>
<dbReference type="InterPro" id="IPR005338">
    <property type="entry name" value="Anhydro_N_Ac-Mur_kinase"/>
</dbReference>
<keyword evidence="1" id="KW-0418">Kinase</keyword>
<reference evidence="1 2" key="1">
    <citation type="submission" date="2018-09" db="EMBL/GenBank/DDBJ databases">
        <title>Insights into the microbiota of Asian seabass (Lates calcarifer) with tenacibaculosis symptoms and description of sp. nov. Tenacibaculum singaporense.</title>
        <authorList>
            <person name="Miyake S."/>
            <person name="Soh M."/>
            <person name="Azman M.N."/>
            <person name="Ngoh S.Y."/>
            <person name="Orban L."/>
        </authorList>
    </citation>
    <scope>NUCLEOTIDE SEQUENCE [LARGE SCALE GENOMIC DNA]</scope>
    <source>
        <strain evidence="1 2">DSM 106434</strain>
    </source>
</reference>
<dbReference type="KEGG" id="tsig:D6T69_05560"/>
<proteinExistence type="predicted"/>
<dbReference type="GO" id="GO:0016773">
    <property type="term" value="F:phosphotransferase activity, alcohol group as acceptor"/>
    <property type="evidence" value="ECO:0007669"/>
    <property type="project" value="InterPro"/>
</dbReference>
<keyword evidence="2" id="KW-1185">Reference proteome</keyword>
<dbReference type="RefSeq" id="WP_125066822.1">
    <property type="nucleotide sequence ID" value="NZ_CP032548.1"/>
</dbReference>
<gene>
    <name evidence="1" type="ORF">D6T69_05560</name>
</gene>
<protein>
    <submittedName>
        <fullName evidence="1">Anhydro-N-acetylmuramic acid kinase</fullName>
        <ecNumber evidence="1">2.7.1.170</ecNumber>
    </submittedName>
</protein>
<dbReference type="Gene3D" id="3.30.420.40">
    <property type="match status" value="2"/>
</dbReference>
<dbReference type="PANTHER" id="PTHR30605:SF0">
    <property type="entry name" value="ANHYDRO-N-ACETYLMURAMIC ACID KINASE"/>
    <property type="match status" value="1"/>
</dbReference>
<evidence type="ECO:0000313" key="2">
    <source>
        <dbReference type="Proteomes" id="UP000274593"/>
    </source>
</evidence>
<dbReference type="Proteomes" id="UP000274593">
    <property type="component" value="Chromosome"/>
</dbReference>